<dbReference type="SMART" id="SM00336">
    <property type="entry name" value="BBOX"/>
    <property type="match status" value="2"/>
</dbReference>
<dbReference type="InterPro" id="IPR007110">
    <property type="entry name" value="Ig-like_dom"/>
</dbReference>
<feature type="coiled-coil region" evidence="6">
    <location>
        <begin position="227"/>
        <end position="261"/>
    </location>
</feature>
<evidence type="ECO:0000313" key="10">
    <source>
        <dbReference type="Ensembl" id="ENSECRP00000000931.1"/>
    </source>
</evidence>
<dbReference type="AlphaFoldDB" id="A0A8C4REH3"/>
<feature type="domain" description="B box-type" evidence="8">
    <location>
        <begin position="179"/>
        <end position="219"/>
    </location>
</feature>
<dbReference type="InterPro" id="IPR058030">
    <property type="entry name" value="TRIM8/14/16/25/29/45/65_CC"/>
</dbReference>
<dbReference type="PROSITE" id="PS50835">
    <property type="entry name" value="IG_LIKE"/>
    <property type="match status" value="3"/>
</dbReference>
<evidence type="ECO:0000256" key="2">
    <source>
        <dbReference type="ARBA" id="ARBA00022771"/>
    </source>
</evidence>
<evidence type="ECO:0000256" key="1">
    <source>
        <dbReference type="ARBA" id="ARBA00022723"/>
    </source>
</evidence>
<dbReference type="PROSITE" id="PS00518">
    <property type="entry name" value="ZF_RING_1"/>
    <property type="match status" value="1"/>
</dbReference>
<dbReference type="InterPro" id="IPR051051">
    <property type="entry name" value="E3_ubiq-ligase_TRIM/RNF"/>
</dbReference>
<feature type="domain" description="Ig-like" evidence="9">
    <location>
        <begin position="654"/>
        <end position="769"/>
    </location>
</feature>
<dbReference type="SMART" id="SM00184">
    <property type="entry name" value="RING"/>
    <property type="match status" value="1"/>
</dbReference>
<evidence type="ECO:0000313" key="11">
    <source>
        <dbReference type="Proteomes" id="UP000694620"/>
    </source>
</evidence>
<dbReference type="Proteomes" id="UP000694620">
    <property type="component" value="Chromosome 1"/>
</dbReference>
<reference evidence="10" key="2">
    <citation type="submission" date="2025-08" db="UniProtKB">
        <authorList>
            <consortium name="Ensembl"/>
        </authorList>
    </citation>
    <scope>IDENTIFICATION</scope>
</reference>
<feature type="domain" description="Ig-like" evidence="9">
    <location>
        <begin position="537"/>
        <end position="645"/>
    </location>
</feature>
<dbReference type="GO" id="GO:0008270">
    <property type="term" value="F:zinc ion binding"/>
    <property type="evidence" value="ECO:0007669"/>
    <property type="project" value="UniProtKB-KW"/>
</dbReference>
<evidence type="ECO:0000259" key="8">
    <source>
        <dbReference type="PROSITE" id="PS50119"/>
    </source>
</evidence>
<dbReference type="Gene3D" id="2.60.40.10">
    <property type="entry name" value="Immunoglobulins"/>
    <property type="match status" value="3"/>
</dbReference>
<evidence type="ECO:0000256" key="4">
    <source>
        <dbReference type="ARBA" id="ARBA00023319"/>
    </source>
</evidence>
<evidence type="ECO:0000256" key="3">
    <source>
        <dbReference type="ARBA" id="ARBA00022833"/>
    </source>
</evidence>
<evidence type="ECO:0000256" key="5">
    <source>
        <dbReference type="PROSITE-ProRule" id="PRU00024"/>
    </source>
</evidence>
<dbReference type="SUPFAM" id="SSF48726">
    <property type="entry name" value="Immunoglobulin"/>
    <property type="match status" value="3"/>
</dbReference>
<dbReference type="CDD" id="cd00098">
    <property type="entry name" value="IgC1"/>
    <property type="match status" value="3"/>
</dbReference>
<feature type="coiled-coil region" evidence="6">
    <location>
        <begin position="299"/>
        <end position="329"/>
    </location>
</feature>
<sequence length="773" mass="87884">MCVNSGKWSYFHFHLLGVEGGPRDQIASSLAMAAAKPFQSADKYSCPVCLDVLKEPVSLTCGHNYCLDCINDYWDKVDKEGFYNCPECMQTFNVRPEMNRNVMLKDIIQKLQDMEVAASPSLQYAGPDDVSCDVCSGKQLRAVKTCLTCMASYCETHLRPHRESEAFKRHKLEELIGNLEEKLCTKHQKVLEIFCRTDETCVCLLCAATEHKRHDTVTPEEERAERQGHLEISISKLKKRIQEKEKELEEIKEAIVRIQCSAVKEIQEHEETFRFLLQSIERLGSEVTGVIKYHDKREVTKAKEFILQLEKEIEELKRRDAELAQLSQIDDHIHFLKKFSFSSLTLGDGDSPSITFTGDFLPKTLKKDLSDLKESLEKLSSLELLKASETMVSSPDRAMKYLRIGDQALKFISECPLLSDIEMVEGSKVGKPCTLSCTISRFFPSDLTVTWLRVRAEGGHQPVNAGSAHWTATVTTTRPEKRNNGYEVTSVVQFTPNSFREVEEMTYICRVEHVALMGKAIEKKSGRLELAADDRPPQLSNVQIYFTEFNQPCTLTCVISDFYPKEINVTWMRRHKGTQRTDRAESKNWRATVCHYGPTLRDNEYSLVSQAEFTPRSLNDLEDMEFICRVEHKTLKKVPIEKSSSVIPGLQKRPIVSGIMMTNYSPYDAFFGSNQQCTLSCSVQDFFPKDIKVTWHSETTGSGFSFGYNGSKTSNNIIALPCAPERGEQSYHLVSKATISPQNRNYTENVICRVEHESLNGMSIELRIGKPSR</sequence>
<reference evidence="10" key="3">
    <citation type="submission" date="2025-09" db="UniProtKB">
        <authorList>
            <consortium name="Ensembl"/>
        </authorList>
    </citation>
    <scope>IDENTIFICATION</scope>
</reference>
<feature type="domain" description="Ig-like" evidence="9">
    <location>
        <begin position="416"/>
        <end position="529"/>
    </location>
</feature>
<feature type="domain" description="RING-type" evidence="7">
    <location>
        <begin position="46"/>
        <end position="88"/>
    </location>
</feature>
<dbReference type="InterPro" id="IPR003006">
    <property type="entry name" value="Ig/MHC_CS"/>
</dbReference>
<keyword evidence="11" id="KW-1185">Reference proteome</keyword>
<organism evidence="10 11">
    <name type="scientific">Erpetoichthys calabaricus</name>
    <name type="common">Rope fish</name>
    <name type="synonym">Calamoichthys calabaricus</name>
    <dbReference type="NCBI Taxonomy" id="27687"/>
    <lineage>
        <taxon>Eukaryota</taxon>
        <taxon>Metazoa</taxon>
        <taxon>Chordata</taxon>
        <taxon>Craniata</taxon>
        <taxon>Vertebrata</taxon>
        <taxon>Euteleostomi</taxon>
        <taxon>Actinopterygii</taxon>
        <taxon>Polypteriformes</taxon>
        <taxon>Polypteridae</taxon>
        <taxon>Erpetoichthys</taxon>
    </lineage>
</organism>
<dbReference type="PANTHER" id="PTHR25465">
    <property type="entry name" value="B-BOX DOMAIN CONTAINING"/>
    <property type="match status" value="1"/>
</dbReference>
<keyword evidence="1" id="KW-0479">Metal-binding</keyword>
<dbReference type="SUPFAM" id="SSF57845">
    <property type="entry name" value="B-box zinc-binding domain"/>
    <property type="match status" value="1"/>
</dbReference>
<evidence type="ECO:0000259" key="9">
    <source>
        <dbReference type="PROSITE" id="PS50835"/>
    </source>
</evidence>
<dbReference type="PROSITE" id="PS50119">
    <property type="entry name" value="ZF_BBOX"/>
    <property type="match status" value="1"/>
</dbReference>
<dbReference type="Gene3D" id="3.30.40.10">
    <property type="entry name" value="Zinc/RING finger domain, C3HC4 (zinc finger)"/>
    <property type="match status" value="1"/>
</dbReference>
<dbReference type="PROSITE" id="PS00290">
    <property type="entry name" value="IG_MHC"/>
    <property type="match status" value="2"/>
</dbReference>
<dbReference type="InterPro" id="IPR001841">
    <property type="entry name" value="Znf_RING"/>
</dbReference>
<dbReference type="Ensembl" id="ENSECRT00000000952.1">
    <property type="protein sequence ID" value="ENSECRP00000000931.1"/>
    <property type="gene ID" value="ENSECRG00000000631.1"/>
</dbReference>
<dbReference type="InterPro" id="IPR013783">
    <property type="entry name" value="Ig-like_fold"/>
</dbReference>
<gene>
    <name evidence="10" type="primary">LOC114668405</name>
</gene>
<name>A0A8C4REH3_ERPCA</name>
<reference evidence="10" key="1">
    <citation type="submission" date="2021-06" db="EMBL/GenBank/DDBJ databases">
        <authorList>
            <consortium name="Wellcome Sanger Institute Data Sharing"/>
        </authorList>
    </citation>
    <scope>NUCLEOTIDE SEQUENCE [LARGE SCALE GENOMIC DNA]</scope>
</reference>
<dbReference type="SMART" id="SM00407">
    <property type="entry name" value="IGc1"/>
    <property type="match status" value="3"/>
</dbReference>
<dbReference type="Gene3D" id="3.30.160.60">
    <property type="entry name" value="Classic Zinc Finger"/>
    <property type="match status" value="1"/>
</dbReference>
<dbReference type="PANTHER" id="PTHR25465:SF5">
    <property type="entry name" value="E3 UBIQUITIN_ISG15 LIGASE TRIM25-RELATED"/>
    <property type="match status" value="1"/>
</dbReference>
<dbReference type="CDD" id="cd19769">
    <property type="entry name" value="Bbox2_TRIM16-like"/>
    <property type="match status" value="1"/>
</dbReference>
<dbReference type="Pfam" id="PF15227">
    <property type="entry name" value="zf-C3HC4_4"/>
    <property type="match status" value="1"/>
</dbReference>
<dbReference type="PROSITE" id="PS50089">
    <property type="entry name" value="ZF_RING_2"/>
    <property type="match status" value="1"/>
</dbReference>
<keyword evidence="3" id="KW-0862">Zinc</keyword>
<dbReference type="InterPro" id="IPR013083">
    <property type="entry name" value="Znf_RING/FYVE/PHD"/>
</dbReference>
<evidence type="ECO:0000259" key="7">
    <source>
        <dbReference type="PROSITE" id="PS50089"/>
    </source>
</evidence>
<keyword evidence="6" id="KW-0175">Coiled coil</keyword>
<dbReference type="SUPFAM" id="SSF57850">
    <property type="entry name" value="RING/U-box"/>
    <property type="match status" value="1"/>
</dbReference>
<dbReference type="InterPro" id="IPR017907">
    <property type="entry name" value="Znf_RING_CS"/>
</dbReference>
<keyword evidence="4" id="KW-0393">Immunoglobulin domain</keyword>
<proteinExistence type="predicted"/>
<keyword evidence="2 5" id="KW-0863">Zinc-finger</keyword>
<dbReference type="GeneTree" id="ENSGT01150000286950"/>
<dbReference type="Pfam" id="PF25600">
    <property type="entry name" value="TRIM_CC"/>
    <property type="match status" value="1"/>
</dbReference>
<dbReference type="InterPro" id="IPR036179">
    <property type="entry name" value="Ig-like_dom_sf"/>
</dbReference>
<protein>
    <submittedName>
        <fullName evidence="10">E3 ubiquitin/ISG15 ligase TRIM25-like</fullName>
    </submittedName>
</protein>
<evidence type="ECO:0000256" key="6">
    <source>
        <dbReference type="SAM" id="Coils"/>
    </source>
</evidence>
<accession>A0A8C4REH3</accession>
<dbReference type="Gene3D" id="4.10.830.40">
    <property type="match status" value="1"/>
</dbReference>
<dbReference type="Pfam" id="PF07654">
    <property type="entry name" value="C1-set"/>
    <property type="match status" value="3"/>
</dbReference>
<dbReference type="InterPro" id="IPR003597">
    <property type="entry name" value="Ig_C1-set"/>
</dbReference>
<dbReference type="InterPro" id="IPR000315">
    <property type="entry name" value="Znf_B-box"/>
</dbReference>
<dbReference type="Pfam" id="PF00643">
    <property type="entry name" value="zf-B_box"/>
    <property type="match status" value="1"/>
</dbReference>